<dbReference type="Gene3D" id="3.40.30.10">
    <property type="entry name" value="Glutaredoxin"/>
    <property type="match status" value="1"/>
</dbReference>
<keyword evidence="1" id="KW-0472">Membrane</keyword>
<accession>A0A6P1TMX6</accession>
<evidence type="ECO:0000256" key="1">
    <source>
        <dbReference type="SAM" id="Phobius"/>
    </source>
</evidence>
<keyword evidence="1" id="KW-0812">Transmembrane</keyword>
<protein>
    <submittedName>
        <fullName evidence="2">Uncharacterized protein</fullName>
    </submittedName>
</protein>
<organism evidence="2 3">
    <name type="scientific">Anaerocolumna sedimenticola</name>
    <dbReference type="NCBI Taxonomy" id="2696063"/>
    <lineage>
        <taxon>Bacteria</taxon>
        <taxon>Bacillati</taxon>
        <taxon>Bacillota</taxon>
        <taxon>Clostridia</taxon>
        <taxon>Lachnospirales</taxon>
        <taxon>Lachnospiraceae</taxon>
        <taxon>Anaerocolumna</taxon>
    </lineage>
</organism>
<gene>
    <name evidence="2" type="ORF">Ana3638_09800</name>
</gene>
<sequence>MKNKHRLFNCVIYVSVFVLIILILFVGDFWLHGKVKIDCFVYDPCGGCFADNIPCKPCKVVLEMEQFLYNKVDELGLREVSDINVYNTMNDTQKNLLNGRVQTEPEVEYPVLFVNDTALFGWNQINTGIDKLLLKTARVKPSFFVKADNSSNESFLQEQTKKPLAVYFKMEDCRSCKKTEEYLAGKDNFNGLCEIVTYNLDSADTMRLFEEYCKKYGVNSKTAGAPIIFIGDAALEGFEEIDTFLEVYIENGYGSKTCIIKAKNEK</sequence>
<keyword evidence="3" id="KW-1185">Reference proteome</keyword>
<feature type="transmembrane region" description="Helical" evidence="1">
    <location>
        <begin position="7"/>
        <end position="31"/>
    </location>
</feature>
<dbReference type="InterPro" id="IPR036249">
    <property type="entry name" value="Thioredoxin-like_sf"/>
</dbReference>
<proteinExistence type="predicted"/>
<dbReference type="RefSeq" id="WP_161837853.1">
    <property type="nucleotide sequence ID" value="NZ_CP048000.1"/>
</dbReference>
<evidence type="ECO:0000313" key="2">
    <source>
        <dbReference type="EMBL" id="QHQ61025.1"/>
    </source>
</evidence>
<dbReference type="PROSITE" id="PS51354">
    <property type="entry name" value="GLUTAREDOXIN_2"/>
    <property type="match status" value="1"/>
</dbReference>
<dbReference type="KEGG" id="anr:Ana3638_09800"/>
<keyword evidence="1" id="KW-1133">Transmembrane helix</keyword>
<dbReference type="SUPFAM" id="SSF52833">
    <property type="entry name" value="Thioredoxin-like"/>
    <property type="match status" value="1"/>
</dbReference>
<dbReference type="Proteomes" id="UP000464314">
    <property type="component" value="Chromosome"/>
</dbReference>
<dbReference type="AlphaFoldDB" id="A0A6P1TMX6"/>
<evidence type="ECO:0000313" key="3">
    <source>
        <dbReference type="Proteomes" id="UP000464314"/>
    </source>
</evidence>
<reference evidence="2 3" key="1">
    <citation type="submission" date="2020-01" db="EMBL/GenBank/DDBJ databases">
        <title>Genome analysis of Anaerocolumna sp. CBA3638.</title>
        <authorList>
            <person name="Kim J."/>
            <person name="Roh S.W."/>
        </authorList>
    </citation>
    <scope>NUCLEOTIDE SEQUENCE [LARGE SCALE GENOMIC DNA]</scope>
    <source>
        <strain evidence="2 3">CBA3638</strain>
    </source>
</reference>
<dbReference type="EMBL" id="CP048000">
    <property type="protein sequence ID" value="QHQ61025.1"/>
    <property type="molecule type" value="Genomic_DNA"/>
</dbReference>
<name>A0A6P1TMX6_9FIRM</name>